<dbReference type="Proteomes" id="UP000026901">
    <property type="component" value="Segment"/>
</dbReference>
<dbReference type="GeneID" id="19525500"/>
<dbReference type="GO" id="GO:0039693">
    <property type="term" value="P:viral DNA genome replication"/>
    <property type="evidence" value="ECO:0007669"/>
    <property type="project" value="UniProtKB-KW"/>
</dbReference>
<dbReference type="InterPro" id="IPR012337">
    <property type="entry name" value="RNaseH-like_sf"/>
</dbReference>
<evidence type="ECO:0000256" key="1">
    <source>
        <dbReference type="ARBA" id="ARBA00022705"/>
    </source>
</evidence>
<organism evidence="6 7">
    <name type="scientific">Bacillus phage Evoli</name>
    <dbReference type="NCBI Taxonomy" id="1486658"/>
    <lineage>
        <taxon>Viruses</taxon>
        <taxon>Duplodnaviria</taxon>
        <taxon>Heunggongvirae</taxon>
        <taxon>Uroviricota</taxon>
        <taxon>Caudoviricetes</taxon>
        <taxon>Herelleviridae</taxon>
        <taxon>Bastillevirinae</taxon>
        <taxon>Bastillevirus</taxon>
        <taxon>Bastillevirus evoli</taxon>
    </lineage>
</organism>
<dbReference type="Gene3D" id="3.30.420.10">
    <property type="entry name" value="Ribonuclease H-like superfamily/Ribonuclease H"/>
    <property type="match status" value="1"/>
</dbReference>
<evidence type="ECO:0000256" key="3">
    <source>
        <dbReference type="SAM" id="Coils"/>
    </source>
</evidence>
<dbReference type="SMART" id="SM00482">
    <property type="entry name" value="POLAc"/>
    <property type="match status" value="1"/>
</dbReference>
<dbReference type="SMART" id="SM00474">
    <property type="entry name" value="35EXOc"/>
    <property type="match status" value="1"/>
</dbReference>
<keyword evidence="2" id="KW-1194">Viral DNA replication</keyword>
<accession>A0A024B1L1</accession>
<protein>
    <submittedName>
        <fullName evidence="6">DNA polymerase II</fullName>
    </submittedName>
</protein>
<dbReference type="PANTHER" id="PTHR10133">
    <property type="entry name" value="DNA POLYMERASE I"/>
    <property type="match status" value="1"/>
</dbReference>
<dbReference type="Pfam" id="PF00476">
    <property type="entry name" value="DNA_pol_A"/>
    <property type="match status" value="1"/>
</dbReference>
<dbReference type="InterPro" id="IPR043502">
    <property type="entry name" value="DNA/RNA_pol_sf"/>
</dbReference>
<dbReference type="RefSeq" id="YP_009035680.1">
    <property type="nucleotide sequence ID" value="NC_024207.1"/>
</dbReference>
<dbReference type="GO" id="GO:0006261">
    <property type="term" value="P:DNA-templated DNA replication"/>
    <property type="evidence" value="ECO:0007669"/>
    <property type="project" value="InterPro"/>
</dbReference>
<reference evidence="7" key="1">
    <citation type="submission" date="2014-09" db="EMBL/GenBank/DDBJ databases">
        <authorList>
            <person name="Sauder A.B."/>
            <person name="McKenzie Q.R."/>
            <person name="Temple L.M."/>
            <person name="Alexis B.K."/>
            <person name="Al-Atrache Z."/>
            <person name="Lewis L.O."/>
            <person name="Loesser-Casey K.E."/>
            <person name="Mitchell K.J."/>
        </authorList>
    </citation>
    <scope>NUCLEOTIDE SEQUENCE [LARGE SCALE GENOMIC DNA]</scope>
</reference>
<dbReference type="GO" id="GO:0006302">
    <property type="term" value="P:double-strand break repair"/>
    <property type="evidence" value="ECO:0007669"/>
    <property type="project" value="TreeGrafter"/>
</dbReference>
<dbReference type="InterPro" id="IPR036895">
    <property type="entry name" value="Uracil-DNA_glycosylase-like_sf"/>
</dbReference>
<dbReference type="InterPro" id="IPR002562">
    <property type="entry name" value="3'-5'_exonuclease_dom"/>
</dbReference>
<keyword evidence="1" id="KW-0235">DNA replication</keyword>
<keyword evidence="3" id="KW-0175">Coiled coil</keyword>
<name>A0A024B1L1_9CAUD</name>
<dbReference type="Gene3D" id="3.30.70.370">
    <property type="match status" value="1"/>
</dbReference>
<dbReference type="EMBL" id="KJ489398">
    <property type="protein sequence ID" value="AHZ09883.1"/>
    <property type="molecule type" value="Genomic_DNA"/>
</dbReference>
<dbReference type="SUPFAM" id="SSF53098">
    <property type="entry name" value="Ribonuclease H-like"/>
    <property type="match status" value="1"/>
</dbReference>
<sequence>MLKILFAQEFIREDHMKIQKDKTLKNVFLSTDAGGMLKSLITTGLGLKRDEFYIDYAFHKVPRVTKRGRNNRATQYAQPKTKELNPEFDEFRARIIRDKPDIVVPSGNLGCKALINKASISTVRGVPRKEIITSSHTEETHECWILPMYSMEYMLVSPKIQNLVEADLGILKKYITEGEVAFLPKEVTYEDAITIERVREIFQKEVKNAPVVAWDLETNTLHPERIGAKPLVISLSWREGQGVTIPLEHKEFTWHMGYLAEIYKMIEEFVGDPNIIKVAHNGKFDMRFLRLTRNITVFNNVRDTKTMYYLLVNQDVKGSLKLSDLTYEFTDMGGYDRALEDFKKKYLEDAKKQDDIRIKKLKEEWKTQCDRDRAEANEKIKEYRAELRELNKQIKSDERVNQSSTKERYMRRNDLTTLIATTKYVKPKMPDFGTARAPRNEIDGEDFNYEWIPLFEMLSPYASGDVDVCLRIYNALAARCTNKGLAKIEALYTGHYPELVNVLAKIEATGIKLDIPYVKHLAKVYTEEENRLLGLIREFNLIKQVEEEKDALYALAVEEMLKAPKDRDKEILKLRNKLKNEEDRFFNPNSSEDKQKAMYKLGGIVLPFNREYLVDSAVENNLEEHEIEWYHYKADKHAFEYISENYPEHKELADLFLEFSLVKTRKQSFTYKFLTMVDHHDILHGSFNSEGTETSRLSSAAPNLQNLPRKTGDVFRFDYQHPIKRAFVTRFEGGALIQLDYSSLESRVMALDAYDVDMIRAFFNGEDVHKQTASFVFRKPQEEVTDDERSAAKSTSFGLAYGETPQSYYSKHGMTLEQATKLFDDFFAGKPRLKEYIDENKELALQQGNISCMQGFTRNLRDVYSKDKQKRNAALRQATNTRIQGSGAFLTNNSLIYINNMIEKLNLRSRIVLTVHDSIVIDCPPDEIELMAHIGKRVMENLPIDWLWIDWEGERRRFPITADVEIGITYNDMVDYKPEDLRTFKSVRGYCEFYGKKKHIKNCKGSKVITEEKMEELFEVLEKSKDLYRQIA</sequence>
<dbReference type="SUPFAM" id="SSF56672">
    <property type="entry name" value="DNA/RNA polymerases"/>
    <property type="match status" value="1"/>
</dbReference>
<dbReference type="GO" id="GO:0003677">
    <property type="term" value="F:DNA binding"/>
    <property type="evidence" value="ECO:0007669"/>
    <property type="project" value="InterPro"/>
</dbReference>
<dbReference type="GO" id="GO:0003887">
    <property type="term" value="F:DNA-directed DNA polymerase activity"/>
    <property type="evidence" value="ECO:0007669"/>
    <property type="project" value="InterPro"/>
</dbReference>
<dbReference type="KEGG" id="vg:19525500"/>
<evidence type="ECO:0000259" key="4">
    <source>
        <dbReference type="SMART" id="SM00474"/>
    </source>
</evidence>
<evidence type="ECO:0000259" key="5">
    <source>
        <dbReference type="SMART" id="SM00482"/>
    </source>
</evidence>
<dbReference type="InterPro" id="IPR001098">
    <property type="entry name" value="DNA-dir_DNA_pol_A_palm_dom"/>
</dbReference>
<feature type="coiled-coil region" evidence="3">
    <location>
        <begin position="344"/>
        <end position="407"/>
    </location>
</feature>
<feature type="domain" description="3'-5' exonuclease" evidence="4">
    <location>
        <begin position="189"/>
        <end position="389"/>
    </location>
</feature>
<dbReference type="InterPro" id="IPR036397">
    <property type="entry name" value="RNaseH_sf"/>
</dbReference>
<feature type="domain" description="DNA-directed DNA polymerase family A palm" evidence="5">
    <location>
        <begin position="723"/>
        <end position="927"/>
    </location>
</feature>
<dbReference type="Pfam" id="PF01612">
    <property type="entry name" value="DNA_pol_A_exo1"/>
    <property type="match status" value="1"/>
</dbReference>
<evidence type="ECO:0000256" key="2">
    <source>
        <dbReference type="ARBA" id="ARBA00023109"/>
    </source>
</evidence>
<proteinExistence type="predicted"/>
<keyword evidence="7" id="KW-1185">Reference proteome</keyword>
<dbReference type="Gene3D" id="3.40.470.10">
    <property type="entry name" value="Uracil-DNA glycosylase-like domain"/>
    <property type="match status" value="1"/>
</dbReference>
<dbReference type="PANTHER" id="PTHR10133:SF27">
    <property type="entry name" value="DNA POLYMERASE NU"/>
    <property type="match status" value="1"/>
</dbReference>
<dbReference type="GO" id="GO:0008408">
    <property type="term" value="F:3'-5' exonuclease activity"/>
    <property type="evidence" value="ECO:0007669"/>
    <property type="project" value="InterPro"/>
</dbReference>
<dbReference type="PRINTS" id="PR00868">
    <property type="entry name" value="DNAPOLI"/>
</dbReference>
<dbReference type="OrthoDB" id="14842at10239"/>
<dbReference type="InterPro" id="IPR002298">
    <property type="entry name" value="DNA_polymerase_A"/>
</dbReference>
<evidence type="ECO:0000313" key="6">
    <source>
        <dbReference type="EMBL" id="AHZ09883.1"/>
    </source>
</evidence>
<evidence type="ECO:0000313" key="7">
    <source>
        <dbReference type="Proteomes" id="UP000026901"/>
    </source>
</evidence>
<dbReference type="Gene3D" id="1.10.150.20">
    <property type="entry name" value="5' to 3' exonuclease, C-terminal subdomain"/>
    <property type="match status" value="1"/>
</dbReference>